<reference evidence="1 2" key="1">
    <citation type="journal article" date="2022" name="New Phytol.">
        <title>Ecological generalism drives hyperdiversity of secondary metabolite gene clusters in xylarialean endophytes.</title>
        <authorList>
            <person name="Franco M.E.E."/>
            <person name="Wisecaver J.H."/>
            <person name="Arnold A.E."/>
            <person name="Ju Y.M."/>
            <person name="Slot J.C."/>
            <person name="Ahrendt S."/>
            <person name="Moore L.P."/>
            <person name="Eastman K.E."/>
            <person name="Scott K."/>
            <person name="Konkel Z."/>
            <person name="Mondo S.J."/>
            <person name="Kuo A."/>
            <person name="Hayes R.D."/>
            <person name="Haridas S."/>
            <person name="Andreopoulos B."/>
            <person name="Riley R."/>
            <person name="LaButti K."/>
            <person name="Pangilinan J."/>
            <person name="Lipzen A."/>
            <person name="Amirebrahimi M."/>
            <person name="Yan J."/>
            <person name="Adam C."/>
            <person name="Keymanesh K."/>
            <person name="Ng V."/>
            <person name="Louie K."/>
            <person name="Northen T."/>
            <person name="Drula E."/>
            <person name="Henrissat B."/>
            <person name="Hsieh H.M."/>
            <person name="Youens-Clark K."/>
            <person name="Lutzoni F."/>
            <person name="Miadlikowska J."/>
            <person name="Eastwood D.C."/>
            <person name="Hamelin R.C."/>
            <person name="Grigoriev I.V."/>
            <person name="U'Ren J.M."/>
        </authorList>
    </citation>
    <scope>NUCLEOTIDE SEQUENCE [LARGE SCALE GENOMIC DNA]</scope>
    <source>
        <strain evidence="1 2">ER1909</strain>
    </source>
</reference>
<name>A0ACC0D4V0_9PEZI</name>
<evidence type="ECO:0000313" key="2">
    <source>
        <dbReference type="Proteomes" id="UP001497680"/>
    </source>
</evidence>
<protein>
    <submittedName>
        <fullName evidence="1">Uncharacterized protein</fullName>
    </submittedName>
</protein>
<gene>
    <name evidence="1" type="ORF">F4821DRAFT_258954</name>
</gene>
<proteinExistence type="predicted"/>
<organism evidence="1 2">
    <name type="scientific">Hypoxylon rubiginosum</name>
    <dbReference type="NCBI Taxonomy" id="110542"/>
    <lineage>
        <taxon>Eukaryota</taxon>
        <taxon>Fungi</taxon>
        <taxon>Dikarya</taxon>
        <taxon>Ascomycota</taxon>
        <taxon>Pezizomycotina</taxon>
        <taxon>Sordariomycetes</taxon>
        <taxon>Xylariomycetidae</taxon>
        <taxon>Xylariales</taxon>
        <taxon>Hypoxylaceae</taxon>
        <taxon>Hypoxylon</taxon>
    </lineage>
</organism>
<accession>A0ACC0D4V0</accession>
<comment type="caution">
    <text evidence="1">The sequence shown here is derived from an EMBL/GenBank/DDBJ whole genome shotgun (WGS) entry which is preliminary data.</text>
</comment>
<keyword evidence="2" id="KW-1185">Reference proteome</keyword>
<dbReference type="EMBL" id="MU394307">
    <property type="protein sequence ID" value="KAI6087597.1"/>
    <property type="molecule type" value="Genomic_DNA"/>
</dbReference>
<evidence type="ECO:0000313" key="1">
    <source>
        <dbReference type="EMBL" id="KAI6087597.1"/>
    </source>
</evidence>
<dbReference type="Proteomes" id="UP001497680">
    <property type="component" value="Unassembled WGS sequence"/>
</dbReference>
<sequence length="139" mass="14721">MLTTRSAPIVFALTSRLAAGAITLGNWNSSTAQDTSLMGTATTGTSNTTTNDVCTTPTVTLLASYTKGTNGLLEPSTETLKPKDLSVSCQAVVVTTSITFYEFTGTIDSDPARTEFSTVEPAVQSYLDDLFKSIYPDDD</sequence>